<gene>
    <name evidence="5" type="ORF">XELAEV_18030322mg</name>
</gene>
<dbReference type="KEGG" id="xla:734442"/>
<proteinExistence type="predicted"/>
<dbReference type="SUPFAM" id="SSF52058">
    <property type="entry name" value="L domain-like"/>
    <property type="match status" value="1"/>
</dbReference>
<dbReference type="GO" id="GO:0045669">
    <property type="term" value="P:positive regulation of osteoblast differentiation"/>
    <property type="evidence" value="ECO:0007669"/>
    <property type="project" value="TreeGrafter"/>
</dbReference>
<feature type="chain" id="PRO_5036710640" description="EGF-like domain-containing protein" evidence="2">
    <location>
        <begin position="22"/>
        <end position="223"/>
    </location>
</feature>
<feature type="signal peptide" evidence="2">
    <location>
        <begin position="1"/>
        <end position="21"/>
    </location>
</feature>
<name>A0A974CTB9_XENLA</name>
<evidence type="ECO:0000259" key="3">
    <source>
        <dbReference type="PROSITE" id="PS00022"/>
    </source>
</evidence>
<dbReference type="PROSITE" id="PS00022">
    <property type="entry name" value="EGF_1"/>
    <property type="match status" value="1"/>
</dbReference>
<dbReference type="PANTHER" id="PTHR15926:SF1">
    <property type="entry name" value="ALL-TRANS RETINOIC ACID-INDUCED DIFFERENTIATION FACTOR"/>
    <property type="match status" value="1"/>
</dbReference>
<dbReference type="OMA" id="KMAPHGP"/>
<evidence type="ECO:0000256" key="2">
    <source>
        <dbReference type="SAM" id="SignalP"/>
    </source>
</evidence>
<keyword evidence="2" id="KW-0732">Signal</keyword>
<evidence type="ECO:0000313" key="6">
    <source>
        <dbReference type="Proteomes" id="UP000694892"/>
    </source>
</evidence>
<organism evidence="5 6">
    <name type="scientific">Xenopus laevis</name>
    <name type="common">African clawed frog</name>
    <dbReference type="NCBI Taxonomy" id="8355"/>
    <lineage>
        <taxon>Eukaryota</taxon>
        <taxon>Metazoa</taxon>
        <taxon>Chordata</taxon>
        <taxon>Craniata</taxon>
        <taxon>Vertebrata</taxon>
        <taxon>Euteleostomi</taxon>
        <taxon>Amphibia</taxon>
        <taxon>Batrachia</taxon>
        <taxon>Anura</taxon>
        <taxon>Pipoidea</taxon>
        <taxon>Pipidae</taxon>
        <taxon>Xenopodinae</taxon>
        <taxon>Xenopus</taxon>
        <taxon>Xenopus</taxon>
    </lineage>
</organism>
<feature type="domain" description="EGF-like" evidence="3 4">
    <location>
        <begin position="175"/>
        <end position="186"/>
    </location>
</feature>
<dbReference type="Proteomes" id="UP000694892">
    <property type="component" value="Chromosome 5S"/>
</dbReference>
<dbReference type="PANTHER" id="PTHR15926">
    <property type="entry name" value="ALL-TRANS RETINOIC ACID-INDUCED DIFFERENTIATION FACTOR"/>
    <property type="match status" value="1"/>
</dbReference>
<keyword evidence="1" id="KW-0472">Membrane</keyword>
<dbReference type="Gene3D" id="3.80.10.10">
    <property type="entry name" value="Ribonuclease Inhibitor"/>
    <property type="match status" value="1"/>
</dbReference>
<sequence>MAALLLCVYFLLGVMCGEATGQEQVCETCPGSLRHSSQVSRLCRETPGAKSHARCCLRLINDRHVIIGLDLWNCSLSHLDPSLTLSPAALVLDLSSNPLQDLPSEFFRGLLGLQYIALPATLGCPGGNDSWENVTVTSTVRECRDQRSTCNGTAEWVLCPENAVCSPDGPGYTQCLCETGFHGYKCLREGSFPILMFFGILGLVTACLSVLLWCTQRRKVKSQ</sequence>
<accession>A0A974CTB9</accession>
<dbReference type="AlphaFoldDB" id="A0A974CTB9"/>
<keyword evidence="1" id="KW-1133">Transmembrane helix</keyword>
<feature type="transmembrane region" description="Helical" evidence="1">
    <location>
        <begin position="194"/>
        <end position="214"/>
    </location>
</feature>
<evidence type="ECO:0000256" key="1">
    <source>
        <dbReference type="SAM" id="Phobius"/>
    </source>
</evidence>
<dbReference type="InterPro" id="IPR042350">
    <property type="entry name" value="ATRAID"/>
</dbReference>
<dbReference type="InterPro" id="IPR032675">
    <property type="entry name" value="LRR_dom_sf"/>
</dbReference>
<dbReference type="OrthoDB" id="9989713at2759"/>
<evidence type="ECO:0000259" key="4">
    <source>
        <dbReference type="PROSITE" id="PS01186"/>
    </source>
</evidence>
<keyword evidence="1" id="KW-0812">Transmembrane</keyword>
<reference evidence="6" key="1">
    <citation type="journal article" date="2016" name="Nature">
        <title>Genome evolution in the allotetraploid frog Xenopus laevis.</title>
        <authorList>
            <person name="Session A.M."/>
            <person name="Uno Y."/>
            <person name="Kwon T."/>
            <person name="Chapman J.A."/>
            <person name="Toyoda A."/>
            <person name="Takahashi S."/>
            <person name="Fukui A."/>
            <person name="Hikosaka A."/>
            <person name="Suzuki A."/>
            <person name="Kondo M."/>
            <person name="van Heeringen S.J."/>
            <person name="Quigley I."/>
            <person name="Heinz S."/>
            <person name="Ogino H."/>
            <person name="Ochi H."/>
            <person name="Hellsten U."/>
            <person name="Lyons J.B."/>
            <person name="Simakov O."/>
            <person name="Putnam N."/>
            <person name="Stites J."/>
            <person name="Kuroki Y."/>
            <person name="Tanaka T."/>
            <person name="Michiue T."/>
            <person name="Watanabe M."/>
            <person name="Bogdanovic O."/>
            <person name="Lister R."/>
            <person name="Georgiou G."/>
            <person name="Paranjpe S.S."/>
            <person name="van Kruijsbergen I."/>
            <person name="Shu S."/>
            <person name="Carlson J."/>
            <person name="Kinoshita T."/>
            <person name="Ohta Y."/>
            <person name="Mawaribuchi S."/>
            <person name="Jenkins J."/>
            <person name="Grimwood J."/>
            <person name="Schmutz J."/>
            <person name="Mitros T."/>
            <person name="Mozaffari S.V."/>
            <person name="Suzuki Y."/>
            <person name="Haramoto Y."/>
            <person name="Yamamoto T.S."/>
            <person name="Takagi C."/>
            <person name="Heald R."/>
            <person name="Miller K."/>
            <person name="Haudenschild C."/>
            <person name="Kitzman J."/>
            <person name="Nakayama T."/>
            <person name="Izutsu Y."/>
            <person name="Robert J."/>
            <person name="Fortriede J."/>
            <person name="Burns K."/>
            <person name="Lotay V."/>
            <person name="Karimi K."/>
            <person name="Yasuoka Y."/>
            <person name="Dichmann D.S."/>
            <person name="Flajnik M.F."/>
            <person name="Houston D.W."/>
            <person name="Shendure J."/>
            <person name="DuPasquier L."/>
            <person name="Vize P.D."/>
            <person name="Zorn A.M."/>
            <person name="Ito M."/>
            <person name="Marcotte E.M."/>
            <person name="Wallingford J.B."/>
            <person name="Ito Y."/>
            <person name="Asashima M."/>
            <person name="Ueno N."/>
            <person name="Matsuda Y."/>
            <person name="Veenstra G.J."/>
            <person name="Fujiyama A."/>
            <person name="Harland R.M."/>
            <person name="Taira M."/>
            <person name="Rokhsar D.S."/>
        </authorList>
    </citation>
    <scope>NUCLEOTIDE SEQUENCE [LARGE SCALE GENOMIC DNA]</scope>
    <source>
        <strain evidence="6">J</strain>
    </source>
</reference>
<dbReference type="PROSITE" id="PS01186">
    <property type="entry name" value="EGF_2"/>
    <property type="match status" value="1"/>
</dbReference>
<dbReference type="InterPro" id="IPR000742">
    <property type="entry name" value="EGF"/>
</dbReference>
<evidence type="ECO:0000313" key="5">
    <source>
        <dbReference type="EMBL" id="OCT79225.1"/>
    </source>
</evidence>
<protein>
    <recommendedName>
        <fullName evidence="3 4">EGF-like domain-containing protein</fullName>
    </recommendedName>
</protein>
<dbReference type="EMBL" id="CM004475">
    <property type="protein sequence ID" value="OCT79225.1"/>
    <property type="molecule type" value="Genomic_DNA"/>
</dbReference>